<sequence>MAVCPDFIHVVLVCVAYTRYTVRRTTGIPALPSSQLTNPAAAPSLVQPGPSAATKALDGQLEPHRHPHPPPRQPLPSPGSSTTDEFVALRACGGTSNSHRPGSSCQPQGQTHSTIEPLASLSAPESTGVEGIQVGRIASQHPFAGPWALACVSD</sequence>
<keyword evidence="3" id="KW-1185">Reference proteome</keyword>
<gene>
    <name evidence="2" type="ORF">NA56DRAFT_702891</name>
</gene>
<dbReference type="EMBL" id="KZ613479">
    <property type="protein sequence ID" value="PMD21915.1"/>
    <property type="molecule type" value="Genomic_DNA"/>
</dbReference>
<name>A0A2J6Q6K7_9HELO</name>
<reference evidence="2 3" key="1">
    <citation type="submission" date="2016-05" db="EMBL/GenBank/DDBJ databases">
        <title>A degradative enzymes factory behind the ericoid mycorrhizal symbiosis.</title>
        <authorList>
            <consortium name="DOE Joint Genome Institute"/>
            <person name="Martino E."/>
            <person name="Morin E."/>
            <person name="Grelet G."/>
            <person name="Kuo A."/>
            <person name="Kohler A."/>
            <person name="Daghino S."/>
            <person name="Barry K."/>
            <person name="Choi C."/>
            <person name="Cichocki N."/>
            <person name="Clum A."/>
            <person name="Copeland A."/>
            <person name="Hainaut M."/>
            <person name="Haridas S."/>
            <person name="Labutti K."/>
            <person name="Lindquist E."/>
            <person name="Lipzen A."/>
            <person name="Khouja H.-R."/>
            <person name="Murat C."/>
            <person name="Ohm R."/>
            <person name="Olson A."/>
            <person name="Spatafora J."/>
            <person name="Veneault-Fourrey C."/>
            <person name="Henrissat B."/>
            <person name="Grigoriev I."/>
            <person name="Martin F."/>
            <person name="Perotto S."/>
        </authorList>
    </citation>
    <scope>NUCLEOTIDE SEQUENCE [LARGE SCALE GENOMIC DNA]</scope>
    <source>
        <strain evidence="2 3">UAMH 7357</strain>
    </source>
</reference>
<evidence type="ECO:0000256" key="1">
    <source>
        <dbReference type="SAM" id="MobiDB-lite"/>
    </source>
</evidence>
<protein>
    <submittedName>
        <fullName evidence="2">Uncharacterized protein</fullName>
    </submittedName>
</protein>
<proteinExistence type="predicted"/>
<feature type="region of interest" description="Disordered" evidence="1">
    <location>
        <begin position="29"/>
        <end position="113"/>
    </location>
</feature>
<dbReference type="Proteomes" id="UP000235672">
    <property type="component" value="Unassembled WGS sequence"/>
</dbReference>
<evidence type="ECO:0000313" key="2">
    <source>
        <dbReference type="EMBL" id="PMD21915.1"/>
    </source>
</evidence>
<accession>A0A2J6Q6K7</accession>
<feature type="compositionally biased region" description="Polar residues" evidence="1">
    <location>
        <begin position="94"/>
        <end position="113"/>
    </location>
</feature>
<organism evidence="2 3">
    <name type="scientific">Hyaloscypha hepaticicola</name>
    <dbReference type="NCBI Taxonomy" id="2082293"/>
    <lineage>
        <taxon>Eukaryota</taxon>
        <taxon>Fungi</taxon>
        <taxon>Dikarya</taxon>
        <taxon>Ascomycota</taxon>
        <taxon>Pezizomycotina</taxon>
        <taxon>Leotiomycetes</taxon>
        <taxon>Helotiales</taxon>
        <taxon>Hyaloscyphaceae</taxon>
        <taxon>Hyaloscypha</taxon>
    </lineage>
</organism>
<evidence type="ECO:0000313" key="3">
    <source>
        <dbReference type="Proteomes" id="UP000235672"/>
    </source>
</evidence>
<dbReference type="AlphaFoldDB" id="A0A2J6Q6K7"/>